<gene>
    <name evidence="4" type="ordered locus">LOC_Os03g24370</name>
</gene>
<sequence length="1025" mass="110202">MARGSALLDGSVLPPSRIVNERHAGLPRRFMPESATGREIVMLGEGRPAPDYPGRSIFFLPFAMAGLVPPFSHFFMDVLEFYDLQMAHLTPNAVMTLAIFAHLCEMFIGVRPSLQLFRWFFTVQSVSPPSVVGGCYFQPRGPVLNRYIPCVLRKKWDDWKSDWFYTPLANEARLRLPSQPPAQVSSWRAPVDLGEEYDAVLDRLAGLRSQGLTGAMVYGDYLRRRIAPLQRRARSAWEYTGPEDYMRTHQGARWDWAPEDFKIVVQRVLNLSSAEASRLPQEILPLCSDPDRVSILTIMMGVGASEERAPKGHDGAGERRRGEQPAPGGGRASGPRVGGSGSSRPADAQGKRKLGGTPPTSPPRGGGAARASSRRPEGAAPTSQPEGMRKKKRLRKTGETEPCRENLISPPRWSFNRPPRSDVPSHSSRHPKSGQSEAEDPAAAEERRRESDRREAAARLREAEDAAREAARVRQAEEAAREEAARARQAEEAAREEAARARQAEATAAAGASLGPTPSGGPQVTSSEAARDEAAGASPGPTSPGDAQDQTGPGDIPEPSASSGGPSRVAFSPRRLFSSSSVAPRPGGGLASGTSGARGRMGARRGGAALGGRHGGVGRKAHRRHISELEARKAALAEIAREVEEEREAALVATTAMIEAQDSLRLQHGSWEAELKNKLDAAQGVLDAAAAREQRATEAEAALRRREEALEARAMALEEHAGAVERGLTGREAAAGLREATLVAHEAACAEEESALRLREDALAERERALEEAEATTQRLANSLSLREAAQEEQARRNLECVRAERAALEQRAANLEAREKELAARAPIGGAAAGESDLAARLAAAEHTVAEMQRALDSSTGEAEALRLAGEIGPDMLWDAVSHMKRAGRQAGLWGGQSSVPPTNLEGLAPHLNRMAWVLEQLPEELEKTIKSSSRDLARGAVELVLASYQARDPNFSPWMALEEFPPGTEDDARARVRDAADHIVNGFEGSAPRLAFAPSSDEEGDASGEDDDGDEAGDPGASE</sequence>
<feature type="region of interest" description="Disordered" evidence="2">
    <location>
        <begin position="304"/>
        <end position="622"/>
    </location>
</feature>
<evidence type="ECO:0000313" key="4">
    <source>
        <dbReference type="EMBL" id="ABF96053.1"/>
    </source>
</evidence>
<feature type="compositionally biased region" description="Basic and acidic residues" evidence="2">
    <location>
        <begin position="444"/>
        <end position="503"/>
    </location>
</feature>
<dbReference type="EMBL" id="DP000009">
    <property type="protein sequence ID" value="ABF96053.1"/>
    <property type="molecule type" value="Genomic_DNA"/>
</dbReference>
<keyword evidence="1" id="KW-0175">Coiled coil</keyword>
<feature type="region of interest" description="Disordered" evidence="2">
    <location>
        <begin position="989"/>
        <end position="1025"/>
    </location>
</feature>
<dbReference type="AlphaFoldDB" id="Q10L57"/>
<name>Q10L57_ORYSJ</name>
<evidence type="ECO:0000256" key="2">
    <source>
        <dbReference type="SAM" id="MobiDB-lite"/>
    </source>
</evidence>
<dbReference type="Pfam" id="PF04195">
    <property type="entry name" value="Transposase_28"/>
    <property type="match status" value="1"/>
</dbReference>
<reference evidence="4" key="2">
    <citation type="submission" date="2006-06" db="EMBL/GenBank/DDBJ databases">
        <authorList>
            <person name="Buell R."/>
            <person name="Wing R.A."/>
            <person name="McCombie W.A."/>
            <person name="Ouyang S."/>
        </authorList>
    </citation>
    <scope>NUCLEOTIDE SEQUENCE</scope>
</reference>
<proteinExistence type="predicted"/>
<feature type="compositionally biased region" description="Gly residues" evidence="2">
    <location>
        <begin position="604"/>
        <end position="615"/>
    </location>
</feature>
<evidence type="ECO:0000256" key="1">
    <source>
        <dbReference type="SAM" id="Coils"/>
    </source>
</evidence>
<protein>
    <submittedName>
        <fullName evidence="4">Transposon protein, putative, unclassified</fullName>
    </submittedName>
</protein>
<organism evidence="4">
    <name type="scientific">Oryza sativa subsp. japonica</name>
    <name type="common">Rice</name>
    <dbReference type="NCBI Taxonomy" id="39947"/>
    <lineage>
        <taxon>Eukaryota</taxon>
        <taxon>Viridiplantae</taxon>
        <taxon>Streptophyta</taxon>
        <taxon>Embryophyta</taxon>
        <taxon>Tracheophyta</taxon>
        <taxon>Spermatophyta</taxon>
        <taxon>Magnoliopsida</taxon>
        <taxon>Liliopsida</taxon>
        <taxon>Poales</taxon>
        <taxon>Poaceae</taxon>
        <taxon>BOP clade</taxon>
        <taxon>Oryzoideae</taxon>
        <taxon>Oryzeae</taxon>
        <taxon>Oryzinae</taxon>
        <taxon>Oryza</taxon>
        <taxon>Oryza sativa</taxon>
    </lineage>
</organism>
<evidence type="ECO:0000259" key="3">
    <source>
        <dbReference type="Pfam" id="PF04195"/>
    </source>
</evidence>
<feature type="compositionally biased region" description="Basic and acidic residues" evidence="2">
    <location>
        <begin position="305"/>
        <end position="323"/>
    </location>
</feature>
<feature type="coiled-coil region" evidence="1">
    <location>
        <begin position="756"/>
        <end position="863"/>
    </location>
</feature>
<accession>Q10L57</accession>
<feature type="compositionally biased region" description="Acidic residues" evidence="2">
    <location>
        <begin position="1002"/>
        <end position="1019"/>
    </location>
</feature>
<dbReference type="PANTHER" id="PTHR33026">
    <property type="entry name" value="OS06G0360600 PROTEIN"/>
    <property type="match status" value="1"/>
</dbReference>
<dbReference type="InterPro" id="IPR007321">
    <property type="entry name" value="Transposase_28"/>
</dbReference>
<feature type="compositionally biased region" description="Gly residues" evidence="2">
    <location>
        <begin position="327"/>
        <end position="341"/>
    </location>
</feature>
<feature type="coiled-coil region" evidence="1">
    <location>
        <begin position="626"/>
        <end position="720"/>
    </location>
</feature>
<reference evidence="4" key="1">
    <citation type="journal article" date="2005" name="Genome Res.">
        <title>Sequence, annotation, and analysis of synteny between rice chromosome 3 and diverged grass species.</title>
        <authorList>
            <consortium name="Rice Chromosome 3 Sequencing Consortium"/>
            <person name="Buell C.R."/>
            <person name="Yuan Q."/>
            <person name="Ouyang S."/>
            <person name="Liu J."/>
            <person name="Zhu W."/>
            <person name="Wang A."/>
            <person name="Maiti R."/>
            <person name="Haas B."/>
            <person name="Wortman J."/>
            <person name="Pertea M."/>
            <person name="Jones K.M."/>
            <person name="Kim M."/>
            <person name="Overton L."/>
            <person name="Tsitrin T."/>
            <person name="Fadrosh D."/>
            <person name="Bera J."/>
            <person name="Weaver B."/>
            <person name="Jin S."/>
            <person name="Johri S."/>
            <person name="Reardon M."/>
            <person name="Webb K."/>
            <person name="Hill J."/>
            <person name="Moffat K."/>
            <person name="Tallon L."/>
            <person name="Van Aken S."/>
            <person name="Lewis M."/>
            <person name="Utterback T."/>
            <person name="Feldblyum T."/>
            <person name="Zismann V."/>
            <person name="Iobst S."/>
            <person name="Hsiao J."/>
            <person name="de Vazeille A.R."/>
            <person name="Salzberg S.L."/>
            <person name="White O."/>
            <person name="Fraser C."/>
            <person name="Yu Y."/>
            <person name="Kim H."/>
            <person name="Rambo T."/>
            <person name="Currie J."/>
            <person name="Collura K."/>
            <person name="Kernodle-Thompson S."/>
            <person name="Wei F."/>
            <person name="Kudrna K."/>
            <person name="Ammiraju J.S."/>
            <person name="Luo M."/>
            <person name="Goicoechea J.L."/>
            <person name="Wing R.A."/>
            <person name="Henry D."/>
            <person name="Oates R."/>
            <person name="Palmer M."/>
            <person name="Pries G."/>
            <person name="Saski C."/>
            <person name="Simmons J."/>
            <person name="Soderlund C."/>
            <person name="Nelson W."/>
            <person name="de la Bastide M."/>
            <person name="Spiegel L."/>
            <person name="Nascimento L."/>
            <person name="Huang E."/>
            <person name="Preston R."/>
            <person name="Zutavern T."/>
            <person name="Palmer L."/>
            <person name="O'Shaughnessy A."/>
            <person name="Dike S."/>
            <person name="McCombie W.R."/>
            <person name="Minx P."/>
            <person name="Cordum H."/>
            <person name="Wilson R."/>
            <person name="Jin W."/>
            <person name="Lee H.R."/>
            <person name="Jiang J."/>
            <person name="Jackson S."/>
        </authorList>
    </citation>
    <scope>NUCLEOTIDE SEQUENCE [LARGE SCALE GENOMIC DNA]</scope>
</reference>
<dbReference type="PANTHER" id="PTHR33026:SF7">
    <property type="entry name" value="OS03G0100275 PROTEIN"/>
    <property type="match status" value="1"/>
</dbReference>
<feature type="domain" description="Transposase (putative) gypsy type" evidence="3">
    <location>
        <begin position="57"/>
        <end position="124"/>
    </location>
</feature>